<keyword evidence="1" id="KW-0812">Transmembrane</keyword>
<comment type="caution">
    <text evidence="2">The sequence shown here is derived from an EMBL/GenBank/DDBJ whole genome shotgun (WGS) entry which is preliminary data.</text>
</comment>
<dbReference type="Proteomes" id="UP000246702">
    <property type="component" value="Unassembled WGS sequence"/>
</dbReference>
<evidence type="ECO:0000256" key="1">
    <source>
        <dbReference type="SAM" id="Phobius"/>
    </source>
</evidence>
<feature type="transmembrane region" description="Helical" evidence="1">
    <location>
        <begin position="81"/>
        <end position="105"/>
    </location>
</feature>
<dbReference type="AlphaFoldDB" id="A0A317WH07"/>
<proteinExistence type="predicted"/>
<name>A0A317WH07_9EURO</name>
<dbReference type="GeneID" id="37107601"/>
<feature type="transmembrane region" description="Helical" evidence="1">
    <location>
        <begin position="12"/>
        <end position="33"/>
    </location>
</feature>
<accession>A0A317WH07</accession>
<evidence type="ECO:0000313" key="3">
    <source>
        <dbReference type="Proteomes" id="UP000246702"/>
    </source>
</evidence>
<keyword evidence="1" id="KW-1133">Transmembrane helix</keyword>
<dbReference type="EMBL" id="MSFK01000017">
    <property type="protein sequence ID" value="PWY84517.1"/>
    <property type="molecule type" value="Genomic_DNA"/>
</dbReference>
<sequence>MIPADYSRYCKLRGILNFFLIMVRGSLTLLLGSRWKRRLLFGLATLPSRSSCMLTCSLLCRCWKVKSNGLLAVSAVVDFRLSLLLCLLQGLYLISGWLAISSVLFPVCSPRLRQQALRTRYDERCLPFAPVGHDVTGLLILLHISATITSYY</sequence>
<gene>
    <name evidence="2" type="ORF">BO94DRAFT_101704</name>
</gene>
<keyword evidence="3" id="KW-1185">Reference proteome</keyword>
<reference evidence="2 3" key="1">
    <citation type="submission" date="2016-12" db="EMBL/GenBank/DDBJ databases">
        <title>The genomes of Aspergillus section Nigri reveals drivers in fungal speciation.</title>
        <authorList>
            <consortium name="DOE Joint Genome Institute"/>
            <person name="Vesth T.C."/>
            <person name="Nybo J."/>
            <person name="Theobald S."/>
            <person name="Brandl J."/>
            <person name="Frisvad J.C."/>
            <person name="Nielsen K.F."/>
            <person name="Lyhne E.K."/>
            <person name="Kogle M.E."/>
            <person name="Kuo A."/>
            <person name="Riley R."/>
            <person name="Clum A."/>
            <person name="Nolan M."/>
            <person name="Lipzen A."/>
            <person name="Salamov A."/>
            <person name="Henrissat B."/>
            <person name="Wiebenga A."/>
            <person name="De Vries R.P."/>
            <person name="Grigoriev I.V."/>
            <person name="Mortensen U.H."/>
            <person name="Andersen M.R."/>
            <person name="Baker S.E."/>
        </authorList>
    </citation>
    <scope>NUCLEOTIDE SEQUENCE [LARGE SCALE GENOMIC DNA]</scope>
    <source>
        <strain evidence="2 3">CBS 115572</strain>
    </source>
</reference>
<organism evidence="2 3">
    <name type="scientific">Aspergillus sclerotioniger CBS 115572</name>
    <dbReference type="NCBI Taxonomy" id="1450535"/>
    <lineage>
        <taxon>Eukaryota</taxon>
        <taxon>Fungi</taxon>
        <taxon>Dikarya</taxon>
        <taxon>Ascomycota</taxon>
        <taxon>Pezizomycotina</taxon>
        <taxon>Eurotiomycetes</taxon>
        <taxon>Eurotiomycetidae</taxon>
        <taxon>Eurotiales</taxon>
        <taxon>Aspergillaceae</taxon>
        <taxon>Aspergillus</taxon>
        <taxon>Aspergillus subgen. Circumdati</taxon>
    </lineage>
</organism>
<evidence type="ECO:0000313" key="2">
    <source>
        <dbReference type="EMBL" id="PWY84517.1"/>
    </source>
</evidence>
<protein>
    <submittedName>
        <fullName evidence="2">Uncharacterized protein</fullName>
    </submittedName>
</protein>
<dbReference type="RefSeq" id="XP_025466442.1">
    <property type="nucleotide sequence ID" value="XM_025605458.1"/>
</dbReference>
<keyword evidence="1" id="KW-0472">Membrane</keyword>